<dbReference type="STRING" id="913325.N799_05280"/>
<dbReference type="Proteomes" id="UP000029989">
    <property type="component" value="Unassembled WGS sequence"/>
</dbReference>
<dbReference type="OrthoDB" id="6048373at2"/>
<accession>A0A0A0F2W3</accession>
<keyword evidence="2" id="KW-1185">Reference proteome</keyword>
<comment type="caution">
    <text evidence="1">The sequence shown here is derived from an EMBL/GenBank/DDBJ whole genome shotgun (WGS) entry which is preliminary data.</text>
</comment>
<sequence length="59" mass="7199">MDAWTYHFDAFMKRFYGIDHRDAGMDDAQLARYRDLSPEEAAKTFGEDYDLDRIDRRFW</sequence>
<proteinExistence type="predicted"/>
<dbReference type="AlphaFoldDB" id="A0A0A0F2W3"/>
<reference evidence="1 2" key="1">
    <citation type="journal article" date="2015" name="Stand. Genomic Sci.">
        <title>Genomic information of the arsenic-resistant bacterium Lysobacter arseniciresistens type strain ZS79(T) and comparison of Lysobacter draft genomes.</title>
        <authorList>
            <person name="Liu L."/>
            <person name="Zhang S."/>
            <person name="Luo M."/>
            <person name="Wang G."/>
        </authorList>
    </citation>
    <scope>NUCLEOTIDE SEQUENCE [LARGE SCALE GENOMIC DNA]</scope>
    <source>
        <strain evidence="1 2">ZS79</strain>
    </source>
</reference>
<protein>
    <submittedName>
        <fullName evidence="1">Uncharacterized protein</fullName>
    </submittedName>
</protein>
<dbReference type="EMBL" id="AVPT01000002">
    <property type="protein sequence ID" value="KGM57481.1"/>
    <property type="molecule type" value="Genomic_DNA"/>
</dbReference>
<name>A0A0A0F2W3_9GAMM</name>
<evidence type="ECO:0000313" key="1">
    <source>
        <dbReference type="EMBL" id="KGM57481.1"/>
    </source>
</evidence>
<gene>
    <name evidence="1" type="ORF">N799_05280</name>
</gene>
<dbReference type="RefSeq" id="WP_036206898.1">
    <property type="nucleotide sequence ID" value="NZ_AVPT01000002.1"/>
</dbReference>
<evidence type="ECO:0000313" key="2">
    <source>
        <dbReference type="Proteomes" id="UP000029989"/>
    </source>
</evidence>
<organism evidence="1 2">
    <name type="scientific">Lysobacter arseniciresistens ZS79</name>
    <dbReference type="NCBI Taxonomy" id="913325"/>
    <lineage>
        <taxon>Bacteria</taxon>
        <taxon>Pseudomonadati</taxon>
        <taxon>Pseudomonadota</taxon>
        <taxon>Gammaproteobacteria</taxon>
        <taxon>Lysobacterales</taxon>
        <taxon>Lysobacteraceae</taxon>
        <taxon>Novilysobacter</taxon>
    </lineage>
</organism>